<dbReference type="SMART" id="SM00060">
    <property type="entry name" value="FN3"/>
    <property type="match status" value="1"/>
</dbReference>
<proteinExistence type="predicted"/>
<reference evidence="2 3" key="1">
    <citation type="submission" date="2013-02" db="EMBL/GenBank/DDBJ databases">
        <authorList>
            <person name="Lukaszewicz M."/>
            <person name="Biegalska A."/>
            <person name="Krasowska A."/>
        </authorList>
    </citation>
    <scope>NUCLEOTIDE SEQUENCE [LARGE SCALE GENOMIC DNA]</scope>
</reference>
<evidence type="ECO:0000259" key="1">
    <source>
        <dbReference type="PROSITE" id="PS50853"/>
    </source>
</evidence>
<accession>R4JMT5</accession>
<dbReference type="OrthoDB" id="18845at10239"/>
<sequence length="236" mass="25974">MKISDVLAQDTVTLNDGDYLVANTESVGFFPTKGETQNLHLGKYHFKIVSKGDNAFDVVPLVLSEDGQSFVPDEKNPVVSQSGDKLVYITPKNDPYFRDGYHNTGAHEVKDIPAGEEARQILIAFLEFANSQYSMGVNDFRLEGEDYDTNVPSAPKNLKYTSTSDSATVTWDAVPEADSYKVYRGAEKVFYKEVTEPSCLVEDIAANTNLSINVTAVNSFGESPMSYIKVKTQPAS</sequence>
<dbReference type="InterPro" id="IPR036116">
    <property type="entry name" value="FN3_sf"/>
</dbReference>
<dbReference type="EMBL" id="KC699836">
    <property type="protein sequence ID" value="AGK86965.1"/>
    <property type="molecule type" value="Genomic_DNA"/>
</dbReference>
<feature type="domain" description="Fibronectin type-III" evidence="1">
    <location>
        <begin position="151"/>
        <end position="236"/>
    </location>
</feature>
<dbReference type="PROSITE" id="PS50853">
    <property type="entry name" value="FN3"/>
    <property type="match status" value="1"/>
</dbReference>
<dbReference type="SUPFAM" id="SSF49265">
    <property type="entry name" value="Fibronectin type III"/>
    <property type="match status" value="1"/>
</dbReference>
<evidence type="ECO:0000313" key="2">
    <source>
        <dbReference type="EMBL" id="AGK86965.1"/>
    </source>
</evidence>
<evidence type="ECO:0000313" key="3">
    <source>
        <dbReference type="Proteomes" id="UP000258501"/>
    </source>
</evidence>
<name>R4JMT5_9CAUD</name>
<keyword evidence="3" id="KW-1185">Reference proteome</keyword>
<dbReference type="Gene3D" id="2.60.40.10">
    <property type="entry name" value="Immunoglobulins"/>
    <property type="match status" value="1"/>
</dbReference>
<dbReference type="CDD" id="cd00063">
    <property type="entry name" value="FN3"/>
    <property type="match status" value="1"/>
</dbReference>
<gene>
    <name evidence="2" type="ORF">SIOphi_00785</name>
</gene>
<dbReference type="InterPro" id="IPR003961">
    <property type="entry name" value="FN3_dom"/>
</dbReference>
<protein>
    <recommendedName>
        <fullName evidence="1">Fibronectin type-III domain-containing protein</fullName>
    </recommendedName>
</protein>
<dbReference type="Proteomes" id="UP000258501">
    <property type="component" value="Segment"/>
</dbReference>
<organism evidence="2 3">
    <name type="scientific">Bacillus phage SIOphi</name>
    <dbReference type="NCBI Taxonomy" id="1285382"/>
    <lineage>
        <taxon>Viruses</taxon>
        <taxon>Duplodnaviria</taxon>
        <taxon>Heunggongvirae</taxon>
        <taxon>Uroviricota</taxon>
        <taxon>Caudoviricetes</taxon>
        <taxon>Herelleviridae</taxon>
        <taxon>Bastillevirinae</taxon>
        <taxon>Siophivirus</taxon>
        <taxon>Siophivirus SIOphi</taxon>
    </lineage>
</organism>
<dbReference type="Pfam" id="PF00041">
    <property type="entry name" value="fn3"/>
    <property type="match status" value="1"/>
</dbReference>
<dbReference type="InterPro" id="IPR013783">
    <property type="entry name" value="Ig-like_fold"/>
</dbReference>